<dbReference type="AlphaFoldDB" id="S3EEB5"/>
<evidence type="ECO:0000313" key="2">
    <source>
        <dbReference type="EMBL" id="EPE36598.1"/>
    </source>
</evidence>
<reference evidence="2 3" key="1">
    <citation type="journal article" date="2013" name="BMC Genomics">
        <title>Genomics-driven discovery of the pneumocandin biosynthetic gene cluster in the fungus Glarea lozoyensis.</title>
        <authorList>
            <person name="Chen L."/>
            <person name="Yue Q."/>
            <person name="Zhang X."/>
            <person name="Xiang M."/>
            <person name="Wang C."/>
            <person name="Li S."/>
            <person name="Che Y."/>
            <person name="Ortiz-Lopez F.J."/>
            <person name="Bills G.F."/>
            <person name="Liu X."/>
            <person name="An Z."/>
        </authorList>
    </citation>
    <scope>NUCLEOTIDE SEQUENCE [LARGE SCALE GENOMIC DNA]</scope>
    <source>
        <strain evidence="3">ATCC 20868 / MF5171</strain>
    </source>
</reference>
<dbReference type="EMBL" id="KE145352">
    <property type="protein sequence ID" value="EPE36598.1"/>
    <property type="molecule type" value="Genomic_DNA"/>
</dbReference>
<proteinExistence type="predicted"/>
<name>S3EEB5_GLAL2</name>
<dbReference type="HOGENOM" id="CLU_1294514_0_0_1"/>
<gene>
    <name evidence="2" type="ORF">GLAREA_08761</name>
</gene>
<organism evidence="2 3">
    <name type="scientific">Glarea lozoyensis (strain ATCC 20868 / MF5171)</name>
    <dbReference type="NCBI Taxonomy" id="1116229"/>
    <lineage>
        <taxon>Eukaryota</taxon>
        <taxon>Fungi</taxon>
        <taxon>Dikarya</taxon>
        <taxon>Ascomycota</taxon>
        <taxon>Pezizomycotina</taxon>
        <taxon>Leotiomycetes</taxon>
        <taxon>Helotiales</taxon>
        <taxon>Helotiaceae</taxon>
        <taxon>Glarea</taxon>
    </lineage>
</organism>
<dbReference type="KEGG" id="glz:GLAREA_08761"/>
<evidence type="ECO:0000256" key="1">
    <source>
        <dbReference type="SAM" id="MobiDB-lite"/>
    </source>
</evidence>
<protein>
    <submittedName>
        <fullName evidence="2">Uncharacterized protein</fullName>
    </submittedName>
</protein>
<evidence type="ECO:0000313" key="3">
    <source>
        <dbReference type="Proteomes" id="UP000016922"/>
    </source>
</evidence>
<dbReference type="RefSeq" id="XP_008075913.1">
    <property type="nucleotide sequence ID" value="XM_008077722.1"/>
</dbReference>
<keyword evidence="3" id="KW-1185">Reference proteome</keyword>
<dbReference type="GeneID" id="19467809"/>
<feature type="region of interest" description="Disordered" evidence="1">
    <location>
        <begin position="36"/>
        <end position="70"/>
    </location>
</feature>
<accession>S3EEB5</accession>
<feature type="compositionally biased region" description="Polar residues" evidence="1">
    <location>
        <begin position="55"/>
        <end position="66"/>
    </location>
</feature>
<sequence>MRLTASDCFGSNIEKHFAPLGCTSTLVPTPLARLPIRVPPNRNQPSSGGYGGVKGTSTVSPGSSAHSGDKAECEAFTTPSLISPSTISDSLTLLLHLPRHEPVKSHPWPRIHIALPLYTESSRRLDSTGNLVSKSRRTSIVSIYFCQHRVDTAFRQPPALPRSLPHRRVLILFVSSRLDLVVARRQRRIYFTSTANTLDPATVSGRAAPRANG</sequence>
<dbReference type="Proteomes" id="UP000016922">
    <property type="component" value="Unassembled WGS sequence"/>
</dbReference>